<dbReference type="Gene3D" id="2.40.260.10">
    <property type="entry name" value="Sortase"/>
    <property type="match status" value="1"/>
</dbReference>
<keyword evidence="1" id="KW-0378">Hydrolase</keyword>
<keyword evidence="2" id="KW-0472">Membrane</keyword>
<comment type="caution">
    <text evidence="3">The sequence shown here is derived from an EMBL/GenBank/DDBJ whole genome shotgun (WGS) entry which is preliminary data.</text>
</comment>
<evidence type="ECO:0000313" key="3">
    <source>
        <dbReference type="EMBL" id="OGG39764.1"/>
    </source>
</evidence>
<name>A0A1F6BS58_9BACT</name>
<dbReference type="EMBL" id="MFKN01000042">
    <property type="protein sequence ID" value="OGG39764.1"/>
    <property type="molecule type" value="Genomic_DNA"/>
</dbReference>
<keyword evidence="2" id="KW-0812">Transmembrane</keyword>
<dbReference type="STRING" id="1798474.A2118_01830"/>
<dbReference type="Pfam" id="PF04203">
    <property type="entry name" value="Sortase"/>
    <property type="match status" value="1"/>
</dbReference>
<dbReference type="Proteomes" id="UP000179014">
    <property type="component" value="Unassembled WGS sequence"/>
</dbReference>
<dbReference type="InterPro" id="IPR023365">
    <property type="entry name" value="Sortase_dom-sf"/>
</dbReference>
<dbReference type="AlphaFoldDB" id="A0A1F6BS58"/>
<proteinExistence type="predicted"/>
<gene>
    <name evidence="3" type="ORF">A2118_01830</name>
</gene>
<evidence type="ECO:0000256" key="1">
    <source>
        <dbReference type="ARBA" id="ARBA00022801"/>
    </source>
</evidence>
<feature type="transmembrane region" description="Helical" evidence="2">
    <location>
        <begin position="23"/>
        <end position="46"/>
    </location>
</feature>
<sequence>MKEIIELLARLIRVGRNAYARKWSFLGLFAVMFIGSVGALASLGLLPEMVPVEASIVETSTSQVTLSANVSEKNVVELPIGIEITAISLLATIVNPVTTDIETLDEKLLSGAVRYPTSAKLGEVGNVVLFGHSSYLPIVGNQAYKTFNGIQKLVAGDVVTVSSSGTAYTYRVRSVTKESAASNAGIELAVAGRVLTLATCNSFGAKADRFVVTADFVESHPAGS</sequence>
<organism evidence="3 4">
    <name type="scientific">Candidatus Kaiserbacteria bacterium GWA2_50_9</name>
    <dbReference type="NCBI Taxonomy" id="1798474"/>
    <lineage>
        <taxon>Bacteria</taxon>
        <taxon>Candidatus Kaiseribacteriota</taxon>
    </lineage>
</organism>
<dbReference type="SUPFAM" id="SSF63817">
    <property type="entry name" value="Sortase"/>
    <property type="match status" value="1"/>
</dbReference>
<reference evidence="3 4" key="1">
    <citation type="journal article" date="2016" name="Nat. Commun.">
        <title>Thousands of microbial genomes shed light on interconnected biogeochemical processes in an aquifer system.</title>
        <authorList>
            <person name="Anantharaman K."/>
            <person name="Brown C.T."/>
            <person name="Hug L.A."/>
            <person name="Sharon I."/>
            <person name="Castelle C.J."/>
            <person name="Probst A.J."/>
            <person name="Thomas B.C."/>
            <person name="Singh A."/>
            <person name="Wilkins M.J."/>
            <person name="Karaoz U."/>
            <person name="Brodie E.L."/>
            <person name="Williams K.H."/>
            <person name="Hubbard S.S."/>
            <person name="Banfield J.F."/>
        </authorList>
    </citation>
    <scope>NUCLEOTIDE SEQUENCE [LARGE SCALE GENOMIC DNA]</scope>
</reference>
<dbReference type="GO" id="GO:0016787">
    <property type="term" value="F:hydrolase activity"/>
    <property type="evidence" value="ECO:0007669"/>
    <property type="project" value="UniProtKB-KW"/>
</dbReference>
<dbReference type="InterPro" id="IPR005754">
    <property type="entry name" value="Sortase"/>
</dbReference>
<evidence type="ECO:0000256" key="2">
    <source>
        <dbReference type="SAM" id="Phobius"/>
    </source>
</evidence>
<protein>
    <recommendedName>
        <fullName evidence="5">Sortase</fullName>
    </recommendedName>
</protein>
<keyword evidence="2" id="KW-1133">Transmembrane helix</keyword>
<accession>A0A1F6BS58</accession>
<evidence type="ECO:0008006" key="5">
    <source>
        <dbReference type="Google" id="ProtNLM"/>
    </source>
</evidence>
<evidence type="ECO:0000313" key="4">
    <source>
        <dbReference type="Proteomes" id="UP000179014"/>
    </source>
</evidence>